<protein>
    <recommendedName>
        <fullName evidence="4">Altered inheritance of mitochondria protein 24, mitochondrial</fullName>
    </recommendedName>
</protein>
<dbReference type="EMBL" id="JBGBPQ010000013">
    <property type="protein sequence ID" value="KAL1512424.1"/>
    <property type="molecule type" value="Genomic_DNA"/>
</dbReference>
<comment type="caution">
    <text evidence="2">The sequence shown here is derived from an EMBL/GenBank/DDBJ whole genome shotgun (WGS) entry which is preliminary data.</text>
</comment>
<name>A0AB34J4T9_PRYPA</name>
<reference evidence="2 3" key="1">
    <citation type="journal article" date="2024" name="Science">
        <title>Giant polyketide synthase enzymes in the biosynthesis of giant marine polyether toxins.</title>
        <authorList>
            <person name="Fallon T.R."/>
            <person name="Shende V.V."/>
            <person name="Wierzbicki I.H."/>
            <person name="Pendleton A.L."/>
            <person name="Watervoot N.F."/>
            <person name="Auber R.P."/>
            <person name="Gonzalez D.J."/>
            <person name="Wisecaver J.H."/>
            <person name="Moore B.S."/>
        </authorList>
    </citation>
    <scope>NUCLEOTIDE SEQUENCE [LARGE SCALE GENOMIC DNA]</scope>
    <source>
        <strain evidence="2 3">12B1</strain>
    </source>
</reference>
<accession>A0AB34J4T9</accession>
<feature type="region of interest" description="Disordered" evidence="1">
    <location>
        <begin position="111"/>
        <end position="137"/>
    </location>
</feature>
<organism evidence="2 3">
    <name type="scientific">Prymnesium parvum</name>
    <name type="common">Toxic golden alga</name>
    <dbReference type="NCBI Taxonomy" id="97485"/>
    <lineage>
        <taxon>Eukaryota</taxon>
        <taxon>Haptista</taxon>
        <taxon>Haptophyta</taxon>
        <taxon>Prymnesiophyceae</taxon>
        <taxon>Prymnesiales</taxon>
        <taxon>Prymnesiaceae</taxon>
        <taxon>Prymnesium</taxon>
    </lineage>
</organism>
<dbReference type="AlphaFoldDB" id="A0AB34J4T9"/>
<evidence type="ECO:0000313" key="2">
    <source>
        <dbReference type="EMBL" id="KAL1512424.1"/>
    </source>
</evidence>
<keyword evidence="3" id="KW-1185">Reference proteome</keyword>
<evidence type="ECO:0000256" key="1">
    <source>
        <dbReference type="SAM" id="MobiDB-lite"/>
    </source>
</evidence>
<feature type="region of interest" description="Disordered" evidence="1">
    <location>
        <begin position="55"/>
        <end position="78"/>
    </location>
</feature>
<proteinExistence type="predicted"/>
<feature type="compositionally biased region" description="Basic and acidic residues" evidence="1">
    <location>
        <begin position="60"/>
        <end position="74"/>
    </location>
</feature>
<gene>
    <name evidence="2" type="ORF">AB1Y20_005680</name>
</gene>
<evidence type="ECO:0000313" key="3">
    <source>
        <dbReference type="Proteomes" id="UP001515480"/>
    </source>
</evidence>
<evidence type="ECO:0008006" key="4">
    <source>
        <dbReference type="Google" id="ProtNLM"/>
    </source>
</evidence>
<feature type="compositionally biased region" description="Low complexity" evidence="1">
    <location>
        <begin position="119"/>
        <end position="134"/>
    </location>
</feature>
<dbReference type="Proteomes" id="UP001515480">
    <property type="component" value="Unassembled WGS sequence"/>
</dbReference>
<sequence length="383" mass="40153">MLARACRLSVRSHARRASSTSSSAAEAAYDKRLSYAAAGLVGVCAVQTLADLLFGGESHAPPDEKKRTPPREAAKAPPEVVKHAALASTPPSDSVVLSAPAVHTVEPIEQAPFTPQKNEAAAEAAKSDGAAAAENPVVGPMVSTADGRLTAYSDGQHLWLRSAQSNFKCQLAAGKASAVGFTQPEDSPAWLVYKTGDSVLAVQPEEPAAPVLLSPDFGGAGGLVGQVFLGKEEVLMELDAPGFPRGLYRQTVPPTDGSWPALDVPPPAVSGEPVQWVADSGKPLCVRAVVLRDGSTCSLHTRKEAVARVGNEKWTSTCLRLGLPLPPVDPNAPPIFSSWERVFEWDASEPMEVLGFHGDAVCVRSTSDLRSFLVGGGERPGNM</sequence>